<dbReference type="Proteomes" id="UP001303902">
    <property type="component" value="Chromosome"/>
</dbReference>
<dbReference type="InterPro" id="IPR011060">
    <property type="entry name" value="RibuloseP-bd_barrel"/>
</dbReference>
<evidence type="ECO:0000313" key="9">
    <source>
        <dbReference type="Proteomes" id="UP001303902"/>
    </source>
</evidence>
<evidence type="ECO:0000256" key="4">
    <source>
        <dbReference type="ARBA" id="ARBA00007439"/>
    </source>
</evidence>
<dbReference type="Pfam" id="PF04131">
    <property type="entry name" value="NanE"/>
    <property type="match status" value="1"/>
</dbReference>
<comment type="catalytic activity">
    <reaction evidence="1 7">
        <text>an N-acyl-D-glucosamine 6-phosphate = an N-acyl-D-mannosamine 6-phosphate</text>
        <dbReference type="Rhea" id="RHEA:23932"/>
        <dbReference type="ChEBI" id="CHEBI:57599"/>
        <dbReference type="ChEBI" id="CHEBI:57666"/>
        <dbReference type="EC" id="5.1.3.9"/>
    </reaction>
</comment>
<dbReference type="EC" id="5.1.3.9" evidence="7"/>
<name>A0ABZ0L7U3_9BACL</name>
<dbReference type="GO" id="GO:0047465">
    <property type="term" value="F:N-acylglucosamine-6-phosphate 2-epimerase activity"/>
    <property type="evidence" value="ECO:0007669"/>
    <property type="project" value="UniProtKB-EC"/>
</dbReference>
<keyword evidence="9" id="KW-1185">Reference proteome</keyword>
<reference evidence="8 9" key="1">
    <citation type="submission" date="2023-06" db="EMBL/GenBank/DDBJ databases">
        <title>Sporosarcina sp. nov., isolated from Korean tranditional fermented seafood 'Jeotgal'.</title>
        <authorList>
            <person name="Yang A.I."/>
            <person name="Shin N.-R."/>
        </authorList>
    </citation>
    <scope>NUCLEOTIDE SEQUENCE [LARGE SCALE GENOMIC DNA]</scope>
    <source>
        <strain evidence="8 9">T2O-4</strain>
    </source>
</reference>
<dbReference type="HAMAP" id="MF_01235">
    <property type="entry name" value="ManNAc6P_epimer"/>
    <property type="match status" value="1"/>
</dbReference>
<keyword evidence="6 7" id="KW-0119">Carbohydrate metabolism</keyword>
<dbReference type="InterPro" id="IPR007260">
    <property type="entry name" value="NanE"/>
</dbReference>
<proteinExistence type="inferred from homology"/>
<dbReference type="SUPFAM" id="SSF51366">
    <property type="entry name" value="Ribulose-phoshate binding barrel"/>
    <property type="match status" value="1"/>
</dbReference>
<dbReference type="NCBIfam" id="NF002231">
    <property type="entry name" value="PRK01130.1"/>
    <property type="match status" value="1"/>
</dbReference>
<protein>
    <recommendedName>
        <fullName evidence="7">Putative N-acetylmannosamine-6-phosphate 2-epimerase</fullName>
        <ecNumber evidence="7">5.1.3.9</ecNumber>
    </recommendedName>
    <alternativeName>
        <fullName evidence="7">ManNAc-6-P epimerase</fullName>
    </alternativeName>
</protein>
<accession>A0ABZ0L7U3</accession>
<keyword evidence="5 7" id="KW-0413">Isomerase</keyword>
<comment type="similarity">
    <text evidence="4 7">Belongs to the NanE family.</text>
</comment>
<dbReference type="RefSeq" id="WP_317968897.1">
    <property type="nucleotide sequence ID" value="NZ_CP129118.1"/>
</dbReference>
<dbReference type="PANTHER" id="PTHR36204:SF1">
    <property type="entry name" value="N-ACETYLMANNOSAMINE-6-PHOSPHATE 2-EPIMERASE-RELATED"/>
    <property type="match status" value="1"/>
</dbReference>
<gene>
    <name evidence="7" type="primary">nanE</name>
    <name evidence="8" type="ORF">QWT69_03185</name>
</gene>
<evidence type="ECO:0000256" key="5">
    <source>
        <dbReference type="ARBA" id="ARBA00023235"/>
    </source>
</evidence>
<dbReference type="PANTHER" id="PTHR36204">
    <property type="entry name" value="N-ACETYLMANNOSAMINE-6-PHOSPHATE 2-EPIMERASE-RELATED"/>
    <property type="match status" value="1"/>
</dbReference>
<organism evidence="8 9">
    <name type="scientific">Sporosarcina oncorhynchi</name>
    <dbReference type="NCBI Taxonomy" id="3056444"/>
    <lineage>
        <taxon>Bacteria</taxon>
        <taxon>Bacillati</taxon>
        <taxon>Bacillota</taxon>
        <taxon>Bacilli</taxon>
        <taxon>Bacillales</taxon>
        <taxon>Caryophanaceae</taxon>
        <taxon>Sporosarcina</taxon>
    </lineage>
</organism>
<sequence length="235" mass="25591">MDKQKLIESLRGGLVVSCQALMEEPLHSSFIMSKMALAGQRGGAIGIRANGIEDIKAIKQEVQLPVIGIVKREYPDSPIFITATMKEVSEVVEAGAEIIAMDGTNRVRPNGKSLEELYLNIRKEYPTVLLMADISTVEEGIRASELGFDLIATTLSGYTDDTKDIPLPNTELVKSLSEQLDTPIMAEGGYWTLEDVEQALTSGAHGCIIGSAITRPMEITKRFVAKMSKVNSSME</sequence>
<dbReference type="EMBL" id="CP129118">
    <property type="protein sequence ID" value="WOV88143.1"/>
    <property type="molecule type" value="Genomic_DNA"/>
</dbReference>
<comment type="function">
    <text evidence="2 7">Converts N-acetylmannosamine-6-phosphate (ManNAc-6-P) to N-acetylglucosamine-6-phosphate (GlcNAc-6-P).</text>
</comment>
<comment type="pathway">
    <text evidence="3 7">Amino-sugar metabolism; N-acetylneuraminate degradation; D-fructose 6-phosphate from N-acetylneuraminate: step 3/5.</text>
</comment>
<evidence type="ECO:0000313" key="8">
    <source>
        <dbReference type="EMBL" id="WOV88143.1"/>
    </source>
</evidence>
<evidence type="ECO:0000256" key="7">
    <source>
        <dbReference type="HAMAP-Rule" id="MF_01235"/>
    </source>
</evidence>
<evidence type="ECO:0000256" key="3">
    <source>
        <dbReference type="ARBA" id="ARBA00005081"/>
    </source>
</evidence>
<evidence type="ECO:0000256" key="6">
    <source>
        <dbReference type="ARBA" id="ARBA00023277"/>
    </source>
</evidence>
<dbReference type="Gene3D" id="3.20.20.70">
    <property type="entry name" value="Aldolase class I"/>
    <property type="match status" value="1"/>
</dbReference>
<dbReference type="CDD" id="cd04729">
    <property type="entry name" value="NanE"/>
    <property type="match status" value="1"/>
</dbReference>
<dbReference type="InterPro" id="IPR013785">
    <property type="entry name" value="Aldolase_TIM"/>
</dbReference>
<evidence type="ECO:0000256" key="1">
    <source>
        <dbReference type="ARBA" id="ARBA00000056"/>
    </source>
</evidence>
<evidence type="ECO:0000256" key="2">
    <source>
        <dbReference type="ARBA" id="ARBA00002147"/>
    </source>
</evidence>